<evidence type="ECO:0000313" key="1">
    <source>
        <dbReference type="EMBL" id="NMD49301.1"/>
    </source>
</evidence>
<name>A0A7X9QFS1_STRRT</name>
<accession>A0A7X9QFS1</accession>
<organism evidence="1 2">
    <name type="scientific">Streptococcus ratti</name>
    <dbReference type="NCBI Taxonomy" id="1341"/>
    <lineage>
        <taxon>Bacteria</taxon>
        <taxon>Bacillati</taxon>
        <taxon>Bacillota</taxon>
        <taxon>Bacilli</taxon>
        <taxon>Lactobacillales</taxon>
        <taxon>Streptococcaceae</taxon>
        <taxon>Streptococcus</taxon>
    </lineage>
</organism>
<dbReference type="Proteomes" id="UP000532121">
    <property type="component" value="Unassembled WGS sequence"/>
</dbReference>
<dbReference type="AlphaFoldDB" id="A0A7X9QFS1"/>
<comment type="caution">
    <text evidence="1">The sequence shown here is derived from an EMBL/GenBank/DDBJ whole genome shotgun (WGS) entry which is preliminary data.</text>
</comment>
<sequence length="115" mass="12941">MKNTFELAHIGINTESEEQALELAKLLSLMFNLEPRHGMKSEFAGSYFECLKSPYLGKNGHVAMITADVESAVKELKEKGFNFLEDTIQLTEDGKLKNIYIDGEFGGFAIHILRK</sequence>
<gene>
    <name evidence="1" type="ORF">HHO37_06390</name>
</gene>
<proteinExistence type="predicted"/>
<protein>
    <submittedName>
        <fullName evidence="1">2-dehydro-3-deoxyphosphogluconate aldolase</fullName>
    </submittedName>
</protein>
<dbReference type="InterPro" id="IPR029068">
    <property type="entry name" value="Glyas_Bleomycin-R_OHBP_Dase"/>
</dbReference>
<dbReference type="SUPFAM" id="SSF54593">
    <property type="entry name" value="Glyoxalase/Bleomycin resistance protein/Dihydroxybiphenyl dioxygenase"/>
    <property type="match status" value="1"/>
</dbReference>
<dbReference type="EMBL" id="JABASA010000011">
    <property type="protein sequence ID" value="NMD49301.1"/>
    <property type="molecule type" value="Genomic_DNA"/>
</dbReference>
<reference evidence="1 2" key="1">
    <citation type="submission" date="2020-04" db="EMBL/GenBank/DDBJ databases">
        <title>MicrobeNet Type strains.</title>
        <authorList>
            <person name="Nicholson A.C."/>
        </authorList>
    </citation>
    <scope>NUCLEOTIDE SEQUENCE [LARGE SCALE GENOMIC DNA]</scope>
    <source>
        <strain evidence="1 2">DSM 22768</strain>
    </source>
</reference>
<dbReference type="Gene3D" id="3.10.180.10">
    <property type="entry name" value="2,3-Dihydroxybiphenyl 1,2-Dioxygenase, domain 1"/>
    <property type="match status" value="1"/>
</dbReference>
<evidence type="ECO:0000313" key="2">
    <source>
        <dbReference type="Proteomes" id="UP000532121"/>
    </source>
</evidence>
<dbReference type="RefSeq" id="WP_193523593.1">
    <property type="nucleotide sequence ID" value="NZ_JABASA010000011.1"/>
</dbReference>